<dbReference type="InterPro" id="IPR018769">
    <property type="entry name" value="VgrG2_DUF2345"/>
</dbReference>
<dbReference type="AlphaFoldDB" id="A0AAE4K8J9"/>
<evidence type="ECO:0000259" key="3">
    <source>
        <dbReference type="Pfam" id="PF10106"/>
    </source>
</evidence>
<dbReference type="InterPro" id="IPR017847">
    <property type="entry name" value="T6SS_RhsGE_Vgr_subset"/>
</dbReference>
<gene>
    <name evidence="5" type="ORF">RJN63_24385</name>
</gene>
<feature type="domain" description="Putative type VI secretion system Rhs element associated Vgr" evidence="4">
    <location>
        <begin position="523"/>
        <end position="630"/>
    </location>
</feature>
<dbReference type="SUPFAM" id="SSF69279">
    <property type="entry name" value="Phage tail proteins"/>
    <property type="match status" value="2"/>
</dbReference>
<dbReference type="SUPFAM" id="SSF69349">
    <property type="entry name" value="Phage fibre proteins"/>
    <property type="match status" value="1"/>
</dbReference>
<sequence>MPSLSPNDSPRSQARITQHRRLLQLDSPLGPDVLLPQRLIATERLNEGYEVTLDLLSTHTGIALEQLIAQPVTLWIRQHEGDTLPWHGYVHTAKRLGSDGEIDFCQLTFSPWLHFLRFRKDARIWQDKRTEDILTDVFNNHPQARGHYRFALERTYVPRSYCTQYETDWHFVQRLMEEEGWFAHHEQREDGSGHVLVITDNTWNLPGLPQQGIAFHGAGPRDELDKILHWSASRTLSSKSWRGRSDDYKSPRMQKEAEEQVMPEYGYLPAQLEMYEYTGAYSFRQQEDGNLQAELQVEQWESSMQRYAAVSGVRNLACGRWFELEEHPQHRAEPDRDRQFIILAIDWFIENNLPLSHQALDFPGSLSAALLAFKESIRRERQVDETDNEHTGHCFNRFEVQRRKLPFRAARMHARPVMLPQTAIVVGPASEEVHTDHLDRIKVQFRWDRINPANEAASCWVRVSYPNAGQSWGAIQVPRIGQEVIVSFLNGDPDRPVVTGRLFNGEQRPQWHSNGRLSGMKSKEFGGTGFNQMVMDDTPEQNRIHLYSTHTHAQLNLGHLVSQTGNERGGFFGSGFALSTDAYGAIVTHKGLYISTYGRPGAQGTQLDASEATGQLKSGAALSRTLSETAAKAGAEPLAGHESLRDFIDATQADYEDPSQAQANRFKQAILLAASPAGIGLTTPKGVHTHAGAEITFSSGTDTSIAAGKSLLASVAEKISLFAFKAGIKLFSAKGKVEVQAQSDDLDLIAEKVARLLSTSGRVEIRAKEEVLITAGGSFIRLNASGITQGTSGAWEAKAGTHAMQGPSTLAYEMNKSSAALPFDEEFVLRWPYDQSPVKNRRFEIVRGDDTKVRGVTDAQGKTGLQKSLFVENTSLRILPE</sequence>
<feature type="domain" description="Gp5/Type VI secretion system Vgr protein OB-fold" evidence="2">
    <location>
        <begin position="436"/>
        <end position="503"/>
    </location>
</feature>
<feature type="domain" description="DUF2345" evidence="3">
    <location>
        <begin position="661"/>
        <end position="808"/>
    </location>
</feature>
<evidence type="ECO:0000259" key="4">
    <source>
        <dbReference type="Pfam" id="PF13296"/>
    </source>
</evidence>
<protein>
    <submittedName>
        <fullName evidence="5">Type VI secretion system Vgr family protein</fullName>
    </submittedName>
</protein>
<comment type="caution">
    <text evidence="5">The sequence shown here is derived from an EMBL/GenBank/DDBJ whole genome shotgun (WGS) entry which is preliminary data.</text>
</comment>
<evidence type="ECO:0000259" key="2">
    <source>
        <dbReference type="Pfam" id="PF04717"/>
    </source>
</evidence>
<dbReference type="Pfam" id="PF05954">
    <property type="entry name" value="Phage_GPD"/>
    <property type="match status" value="1"/>
</dbReference>
<dbReference type="RefSeq" id="WP_310838759.1">
    <property type="nucleotide sequence ID" value="NZ_JAVLSM010000019.1"/>
</dbReference>
<evidence type="ECO:0000256" key="1">
    <source>
        <dbReference type="ARBA" id="ARBA00005558"/>
    </source>
</evidence>
<dbReference type="Pfam" id="PF13296">
    <property type="entry name" value="T6SS_Vgr"/>
    <property type="match status" value="1"/>
</dbReference>
<dbReference type="InterPro" id="IPR006531">
    <property type="entry name" value="Gp5/Vgr_OB"/>
</dbReference>
<dbReference type="EMBL" id="JAVRAA010000017">
    <property type="protein sequence ID" value="MDT0339987.1"/>
    <property type="molecule type" value="Genomic_DNA"/>
</dbReference>
<dbReference type="Pfam" id="PF04717">
    <property type="entry name" value="Phage_base_V"/>
    <property type="match status" value="1"/>
</dbReference>
<dbReference type="NCBIfam" id="TIGR01646">
    <property type="entry name" value="vgr_GE"/>
    <property type="match status" value="1"/>
</dbReference>
<dbReference type="Pfam" id="PF10106">
    <property type="entry name" value="DUF2345"/>
    <property type="match status" value="1"/>
</dbReference>
<name>A0AAE4K8J9_9BURK</name>
<dbReference type="NCBIfam" id="TIGR03361">
    <property type="entry name" value="VI_Rhs_Vgr"/>
    <property type="match status" value="2"/>
</dbReference>
<comment type="similarity">
    <text evidence="1">Belongs to the VgrG protein family.</text>
</comment>
<dbReference type="SUPFAM" id="SSF69255">
    <property type="entry name" value="gp5 N-terminal domain-like"/>
    <property type="match status" value="1"/>
</dbReference>
<accession>A0AAE4K8J9</accession>
<proteinExistence type="inferred from homology"/>
<dbReference type="Gene3D" id="3.55.50.10">
    <property type="entry name" value="Baseplate protein-like domains"/>
    <property type="match status" value="1"/>
</dbReference>
<reference evidence="5" key="1">
    <citation type="submission" date="2023-02" db="EMBL/GenBank/DDBJ databases">
        <title>Description of Herbaspirillum huttiense subsp. nephrolepsisexaltata and Herbaspirillum huttiense subsp. lycopersicon.</title>
        <authorList>
            <person name="Poudel M."/>
            <person name="Sharma A."/>
            <person name="Goss E."/>
            <person name="Tapia J.H."/>
            <person name="Harmon C.M."/>
            <person name="Jones J.B."/>
        </authorList>
    </citation>
    <scope>NUCLEOTIDE SEQUENCE</scope>
    <source>
        <strain evidence="5">NC40101</strain>
    </source>
</reference>
<dbReference type="InterPro" id="IPR037026">
    <property type="entry name" value="Vgr_OB-fold_dom_sf"/>
</dbReference>
<dbReference type="Gene3D" id="2.30.110.50">
    <property type="match status" value="1"/>
</dbReference>
<dbReference type="Gene3D" id="2.40.50.230">
    <property type="entry name" value="Gp5 N-terminal domain"/>
    <property type="match status" value="1"/>
</dbReference>
<organism evidence="5">
    <name type="scientific">Herbaspirillum huttiense subsp. nephrolepidis</name>
    <dbReference type="NCBI Taxonomy" id="3075126"/>
    <lineage>
        <taxon>Bacteria</taxon>
        <taxon>Pseudomonadati</taxon>
        <taxon>Pseudomonadota</taxon>
        <taxon>Betaproteobacteria</taxon>
        <taxon>Burkholderiales</taxon>
        <taxon>Oxalobacteraceae</taxon>
        <taxon>Herbaspirillum</taxon>
    </lineage>
</organism>
<evidence type="ECO:0000313" key="5">
    <source>
        <dbReference type="EMBL" id="MDT0339987.1"/>
    </source>
</evidence>
<dbReference type="InterPro" id="IPR006533">
    <property type="entry name" value="T6SS_Vgr_RhsGE"/>
</dbReference>
<dbReference type="InterPro" id="IPR028244">
    <property type="entry name" value="T6SS_Rhs_Vgr_dom"/>
</dbReference>
<dbReference type="Gene3D" id="4.10.220.110">
    <property type="match status" value="1"/>
</dbReference>